<evidence type="ECO:0000256" key="1">
    <source>
        <dbReference type="SAM" id="Phobius"/>
    </source>
</evidence>
<accession>A0A1Y1X0L6</accession>
<sequence length="744" mass="86262">MNIKYVFLSVVFLLIRIKIIKAITINALAFTYTQKITLYNALTEAFNQYSQKNNLDIYLNLIILSPDNSTSYINNYGSTIDSLLSKQSNKYDVYFYYDAYTKNYGPHFLNLEEHFPKEHFDMFDPGFIRSSCSYNNKIVGLPVTVDVDVLYSNKKLLSKYNKEVPKTWEDLLETAKYILNEERKLNNTDLIGYNGLFNDSDEGVVSLYELIHSYRDSVSSPHPPIRSQNTVDALIMTKKLKNEIASDSIFMSGDQYTIEKLLTGNAIFLKFWYLQHDESMYTTTPLPGKKEGVSGSLVGGYNIGISKYLNDEKKSAAFEVLKFITSKETQRDCILKFHVFSGIKSLYEEEEVCKVVSCPAIKDAEPFTFMGIDTNEYNIDNVFEKYRKFLYEYLYENKSINEVLKKVDDITKYYYLTVKTDDSYVGLIILITFFVISFIMGLSLIFLFIKRIKRHFQFLPNDFWILSISGSFIYMCTIFTLYGDTTNLKCQLKMVLLSFGFILSLIPILYILIIHFPEDNEILGWIKEHRHHFLVTIIVIEILLNSLLFISPYNIVNVIISNGQNFHKCLMQDTMGINIFYLIITLDFIILLSILLLIFIEWNLVETYYYTRFLITIIAMDIVSLIIFTFISYIDINNYIAYNLILACNIFAFSISNYIFIYGVRLISPSEEGSEIDMNEQFIKKYKQDQNNYVYSISSEGGGGGEYSYNSKSDYSSELSSFHYRTSNSITNPNSREINISLNN</sequence>
<dbReference type="OrthoDB" id="2021138at2759"/>
<feature type="transmembrane region" description="Helical" evidence="1">
    <location>
        <begin position="575"/>
        <end position="600"/>
    </location>
</feature>
<name>A0A1Y1X0L6_9FUNG</name>
<feature type="transmembrane region" description="Helical" evidence="1">
    <location>
        <begin position="424"/>
        <end position="449"/>
    </location>
</feature>
<proteinExistence type="predicted"/>
<dbReference type="InterPro" id="IPR006059">
    <property type="entry name" value="SBP"/>
</dbReference>
<organism evidence="2 3">
    <name type="scientific">Anaeromyces robustus</name>
    <dbReference type="NCBI Taxonomy" id="1754192"/>
    <lineage>
        <taxon>Eukaryota</taxon>
        <taxon>Fungi</taxon>
        <taxon>Fungi incertae sedis</taxon>
        <taxon>Chytridiomycota</taxon>
        <taxon>Chytridiomycota incertae sedis</taxon>
        <taxon>Neocallimastigomycetes</taxon>
        <taxon>Neocallimastigales</taxon>
        <taxon>Neocallimastigaceae</taxon>
        <taxon>Anaeromyces</taxon>
    </lineage>
</organism>
<protein>
    <submittedName>
        <fullName evidence="2">Periplasmic binding protein-like II</fullName>
    </submittedName>
</protein>
<dbReference type="PANTHER" id="PTHR43649:SF12">
    <property type="entry name" value="DIACETYLCHITOBIOSE BINDING PROTEIN DASA"/>
    <property type="match status" value="1"/>
</dbReference>
<feature type="transmembrane region" description="Helical" evidence="1">
    <location>
        <begin position="612"/>
        <end position="634"/>
    </location>
</feature>
<evidence type="ECO:0000313" key="3">
    <source>
        <dbReference type="Proteomes" id="UP000193944"/>
    </source>
</evidence>
<keyword evidence="1" id="KW-1133">Transmembrane helix</keyword>
<dbReference type="AlphaFoldDB" id="A0A1Y1X0L6"/>
<feature type="transmembrane region" description="Helical" evidence="1">
    <location>
        <begin position="640"/>
        <end position="661"/>
    </location>
</feature>
<dbReference type="Gene3D" id="3.40.190.10">
    <property type="entry name" value="Periplasmic binding protein-like II"/>
    <property type="match status" value="1"/>
</dbReference>
<dbReference type="InterPro" id="IPR050490">
    <property type="entry name" value="Bact_solute-bd_prot1"/>
</dbReference>
<evidence type="ECO:0000313" key="2">
    <source>
        <dbReference type="EMBL" id="ORX79252.1"/>
    </source>
</evidence>
<keyword evidence="1" id="KW-0472">Membrane</keyword>
<dbReference type="STRING" id="1754192.A0A1Y1X0L6"/>
<reference evidence="2 3" key="1">
    <citation type="submission" date="2016-08" db="EMBL/GenBank/DDBJ databases">
        <title>A Parts List for Fungal Cellulosomes Revealed by Comparative Genomics.</title>
        <authorList>
            <consortium name="DOE Joint Genome Institute"/>
            <person name="Haitjema C.H."/>
            <person name="Gilmore S.P."/>
            <person name="Henske J.K."/>
            <person name="Solomon K.V."/>
            <person name="De Groot R."/>
            <person name="Kuo A."/>
            <person name="Mondo S.J."/>
            <person name="Salamov A.A."/>
            <person name="Labutti K."/>
            <person name="Zhao Z."/>
            <person name="Chiniquy J."/>
            <person name="Barry K."/>
            <person name="Brewer H.M."/>
            <person name="Purvine S.O."/>
            <person name="Wright A.T."/>
            <person name="Boxma B."/>
            <person name="Van Alen T."/>
            <person name="Hackstein J.H."/>
            <person name="Baker S.E."/>
            <person name="Grigoriev I.V."/>
            <person name="O'Malley M.A."/>
        </authorList>
    </citation>
    <scope>NUCLEOTIDE SEQUENCE [LARGE SCALE GENOMIC DNA]</scope>
    <source>
        <strain evidence="2 3">S4</strain>
    </source>
</reference>
<dbReference type="EMBL" id="MCFG01000181">
    <property type="protein sequence ID" value="ORX79252.1"/>
    <property type="molecule type" value="Genomic_DNA"/>
</dbReference>
<dbReference type="SUPFAM" id="SSF53850">
    <property type="entry name" value="Periplasmic binding protein-like II"/>
    <property type="match status" value="1"/>
</dbReference>
<reference evidence="2 3" key="2">
    <citation type="submission" date="2016-08" db="EMBL/GenBank/DDBJ databases">
        <title>Pervasive Adenine N6-methylation of Active Genes in Fungi.</title>
        <authorList>
            <consortium name="DOE Joint Genome Institute"/>
            <person name="Mondo S.J."/>
            <person name="Dannebaum R.O."/>
            <person name="Kuo R.C."/>
            <person name="Labutti K."/>
            <person name="Haridas S."/>
            <person name="Kuo A."/>
            <person name="Salamov A."/>
            <person name="Ahrendt S.R."/>
            <person name="Lipzen A."/>
            <person name="Sullivan W."/>
            <person name="Andreopoulos W.B."/>
            <person name="Clum A."/>
            <person name="Lindquist E."/>
            <person name="Daum C."/>
            <person name="Ramamoorthy G.K."/>
            <person name="Gryganskyi A."/>
            <person name="Culley D."/>
            <person name="Magnuson J.K."/>
            <person name="James T.Y."/>
            <person name="O'Malley M.A."/>
            <person name="Stajich J.E."/>
            <person name="Spatafora J.W."/>
            <person name="Visel A."/>
            <person name="Grigoriev I.V."/>
        </authorList>
    </citation>
    <scope>NUCLEOTIDE SEQUENCE [LARGE SCALE GENOMIC DNA]</scope>
    <source>
        <strain evidence="2 3">S4</strain>
    </source>
</reference>
<dbReference type="Pfam" id="PF13416">
    <property type="entry name" value="SBP_bac_8"/>
    <property type="match status" value="1"/>
</dbReference>
<feature type="transmembrane region" description="Helical" evidence="1">
    <location>
        <begin position="533"/>
        <end position="555"/>
    </location>
</feature>
<feature type="transmembrane region" description="Helical" evidence="1">
    <location>
        <begin position="494"/>
        <end position="513"/>
    </location>
</feature>
<keyword evidence="1" id="KW-0812">Transmembrane</keyword>
<feature type="transmembrane region" description="Helical" evidence="1">
    <location>
        <begin position="461"/>
        <end position="482"/>
    </location>
</feature>
<dbReference type="PANTHER" id="PTHR43649">
    <property type="entry name" value="ARABINOSE-BINDING PROTEIN-RELATED"/>
    <property type="match status" value="1"/>
</dbReference>
<dbReference type="Proteomes" id="UP000193944">
    <property type="component" value="Unassembled WGS sequence"/>
</dbReference>
<comment type="caution">
    <text evidence="2">The sequence shown here is derived from an EMBL/GenBank/DDBJ whole genome shotgun (WGS) entry which is preliminary data.</text>
</comment>
<gene>
    <name evidence="2" type="ORF">BCR32DRAFT_294531</name>
</gene>
<keyword evidence="3" id="KW-1185">Reference proteome</keyword>